<feature type="compositionally biased region" description="Low complexity" evidence="1">
    <location>
        <begin position="911"/>
        <end position="921"/>
    </location>
</feature>
<dbReference type="SUPFAM" id="SSF55785">
    <property type="entry name" value="PYP-like sensor domain (PAS domain)"/>
    <property type="match status" value="1"/>
</dbReference>
<evidence type="ECO:0000256" key="2">
    <source>
        <dbReference type="SAM" id="Phobius"/>
    </source>
</evidence>
<evidence type="ECO:0008006" key="5">
    <source>
        <dbReference type="Google" id="ProtNLM"/>
    </source>
</evidence>
<keyword evidence="2" id="KW-0472">Membrane</keyword>
<comment type="caution">
    <text evidence="3">The sequence shown here is derived from an EMBL/GenBank/DDBJ whole genome shotgun (WGS) entry which is preliminary data.</text>
</comment>
<dbReference type="InterPro" id="IPR035965">
    <property type="entry name" value="PAS-like_dom_sf"/>
</dbReference>
<gene>
    <name evidence="3" type="ORF">FGO68_gene6494</name>
</gene>
<protein>
    <recommendedName>
        <fullName evidence="5">PAS domain-containing protein</fullName>
    </recommendedName>
</protein>
<dbReference type="OrthoDB" id="303417at2759"/>
<feature type="compositionally biased region" description="Low complexity" evidence="1">
    <location>
        <begin position="543"/>
        <end position="566"/>
    </location>
</feature>
<feature type="compositionally biased region" description="Basic and acidic residues" evidence="1">
    <location>
        <begin position="897"/>
        <end position="907"/>
    </location>
</feature>
<name>A0A8J8T9Q4_HALGN</name>
<evidence type="ECO:0000313" key="4">
    <source>
        <dbReference type="Proteomes" id="UP000785679"/>
    </source>
</evidence>
<feature type="region of interest" description="Disordered" evidence="1">
    <location>
        <begin position="540"/>
        <end position="568"/>
    </location>
</feature>
<reference evidence="3" key="1">
    <citation type="submission" date="2019-06" db="EMBL/GenBank/DDBJ databases">
        <authorList>
            <person name="Zheng W."/>
        </authorList>
    </citation>
    <scope>NUCLEOTIDE SEQUENCE</scope>
    <source>
        <strain evidence="3">QDHG01</strain>
    </source>
</reference>
<evidence type="ECO:0000313" key="3">
    <source>
        <dbReference type="EMBL" id="TNV87499.1"/>
    </source>
</evidence>
<feature type="region of interest" description="Disordered" evidence="1">
    <location>
        <begin position="896"/>
        <end position="944"/>
    </location>
</feature>
<keyword evidence="4" id="KW-1185">Reference proteome</keyword>
<feature type="transmembrane region" description="Helical" evidence="2">
    <location>
        <begin position="1066"/>
        <end position="1086"/>
    </location>
</feature>
<feature type="region of interest" description="Disordered" evidence="1">
    <location>
        <begin position="1011"/>
        <end position="1033"/>
    </location>
</feature>
<feature type="compositionally biased region" description="Basic and acidic residues" evidence="1">
    <location>
        <begin position="923"/>
        <end position="933"/>
    </location>
</feature>
<keyword evidence="2" id="KW-0812">Transmembrane</keyword>
<feature type="transmembrane region" description="Helical" evidence="2">
    <location>
        <begin position="1285"/>
        <end position="1306"/>
    </location>
</feature>
<feature type="transmembrane region" description="Helical" evidence="2">
    <location>
        <begin position="809"/>
        <end position="829"/>
    </location>
</feature>
<sequence length="1342" mass="153217">MTETLLRNFEAIGSGANSSQKTSWIEKVSIQINELQTIMEIDYLSEQRQGRGLMGGDDDESIQRSDAANWGIQYMKNGKTEDDPLSKKNGSFSSMERFDPEYFIMISELTEHFYEEVEYLANAVSSFWKLIQNDALEVDTAHKESVGLAEVIARVYKVFKEIEDASDGSVGSNRQSDFRVCYTFAQLQRLLLNDITQYDLYIAKMNSQREMQRLLRNNMLSQQSKGPEDTGFALVHGSNKNFGNLILCNQLFRKQMGFSSKELRHSNILDYMPGLIKQWHRGFVNDFNRNGGASNGMLNKTSCLFMRKKTGYVTPTMVNVRFHYSRDHEFTFVLFASFMQEIQIQRTAGTGRHKVDEVLFFLCDDQDGRIIDISESCSKQLGLSMQVLHNSDLETVQTNLTVEDICPTLSFKKLKQLRADSDNSLGLGLAAIEEIVDVDLNIIHSMGSNYKGSKDGVSKSKVQKALCQVFLETYGAEKDKSMNIISLILLDQLAMKQYLSQQRQDRRDRRQLRQDKRDQQNALTGLQAFDDKASATGDVSLVSQSQSMNQESGSSESHSSRTNGTSETSVLKQLYSSTDKTASSSLKLITQLIFLVFILLLVISTINLVLSLSRYEQLQNEVKTVRQSYDRIQINGKTRLLLRGLLNIANGYEPNQSEMTMDRFRMFQDELENQIQKLKIVQDYLDRVNFEYSPKFKALLDSKAINVEYLDPYNQGTFETQTYTYAINLFIQRASGMSNWSMDRFRGKINIMRIEKPPANYTPSDDERSLYFLVQTAQGNLRSIGKQISDFYRTETEEHALSVAKTTQLTIIISIASIVLVVILISPIISRIEQRKYMGLKFFLNVEPAHLILLESQVRDFLNLAFSDASVHTGTTHQENNVFDKHVHKQNKNQFVENDKYNKDRDMQQQSDTSSSNNNGNGEKGDNNDKSESDSFDSFAAGSDSKMSSAQMSFIKQSIDGGYKQSFSGERKELAQIDEDPEIHKGDSSIAESSVIEEALMVAPKVAKAAGLRKNSNDEGEEGSEKDPENEQVDKELEYANARKVIMAAKVVRIGQIIFRQKAKTVSFICLLGLVFSAYFIAGYFFSVKPFQETPDIIKSLDTVFFRDITIENAMGFIRCNQLLNETIPAVEDPSQTGADFFLKWSEEREKDFLDMRKNLPSVFKEIRGYFDDIESEILCKIANKNEVKIQEKTLMCKNVYHGVLTKGLTYTMAIILNHFRNLNLKFDSYLRDMDFLKKSLSENATLSLIEVKHFVMDNVFTDMKNMVTQSTTDYYGSLIRQYTILYSLFVVLMFALFIIYLFLGYNKIKDAMWKTNLTLKIMPLDFIPRHCLPELKAFFKS</sequence>
<feature type="transmembrane region" description="Helical" evidence="2">
    <location>
        <begin position="588"/>
        <end position="610"/>
    </location>
</feature>
<dbReference type="InterPro" id="IPR052994">
    <property type="entry name" value="Tiny_macrocysts_regulators"/>
</dbReference>
<dbReference type="PANTHER" id="PTHR31600:SF2">
    <property type="entry name" value="GAMETE ENRICHED GENE 10 PROTEIN-RELATED"/>
    <property type="match status" value="1"/>
</dbReference>
<accession>A0A8J8T9Q4</accession>
<proteinExistence type="predicted"/>
<feature type="compositionally biased region" description="Basic and acidic residues" evidence="1">
    <location>
        <begin position="1023"/>
        <end position="1033"/>
    </location>
</feature>
<organism evidence="3 4">
    <name type="scientific">Halteria grandinella</name>
    <dbReference type="NCBI Taxonomy" id="5974"/>
    <lineage>
        <taxon>Eukaryota</taxon>
        <taxon>Sar</taxon>
        <taxon>Alveolata</taxon>
        <taxon>Ciliophora</taxon>
        <taxon>Intramacronucleata</taxon>
        <taxon>Spirotrichea</taxon>
        <taxon>Stichotrichia</taxon>
        <taxon>Sporadotrichida</taxon>
        <taxon>Halteriidae</taxon>
        <taxon>Halteria</taxon>
    </lineage>
</organism>
<dbReference type="Proteomes" id="UP000785679">
    <property type="component" value="Unassembled WGS sequence"/>
</dbReference>
<keyword evidence="2" id="KW-1133">Transmembrane helix</keyword>
<dbReference type="EMBL" id="RRYP01000397">
    <property type="protein sequence ID" value="TNV87499.1"/>
    <property type="molecule type" value="Genomic_DNA"/>
</dbReference>
<dbReference type="PANTHER" id="PTHR31600">
    <property type="entry name" value="TINY MACROCYSTS PROTEIN B-RELATED"/>
    <property type="match status" value="1"/>
</dbReference>
<evidence type="ECO:0000256" key="1">
    <source>
        <dbReference type="SAM" id="MobiDB-lite"/>
    </source>
</evidence>